<name>A0A0V0SLI9_9BILA</name>
<reference evidence="1 2" key="1">
    <citation type="submission" date="2015-01" db="EMBL/GenBank/DDBJ databases">
        <title>Evolution of Trichinella species and genotypes.</title>
        <authorList>
            <person name="Korhonen P.K."/>
            <person name="Edoardo P."/>
            <person name="Giuseppe L.R."/>
            <person name="Gasser R.B."/>
        </authorList>
    </citation>
    <scope>NUCLEOTIDE SEQUENCE [LARGE SCALE GENOMIC DNA]</scope>
    <source>
        <strain evidence="1">ISS37</strain>
    </source>
</reference>
<organism evidence="1 2">
    <name type="scientific">Trichinella nelsoni</name>
    <dbReference type="NCBI Taxonomy" id="6336"/>
    <lineage>
        <taxon>Eukaryota</taxon>
        <taxon>Metazoa</taxon>
        <taxon>Ecdysozoa</taxon>
        <taxon>Nematoda</taxon>
        <taxon>Enoplea</taxon>
        <taxon>Dorylaimia</taxon>
        <taxon>Trichinellida</taxon>
        <taxon>Trichinellidae</taxon>
        <taxon>Trichinella</taxon>
    </lineage>
</organism>
<dbReference type="EMBL" id="JYDL01000004">
    <property type="protein sequence ID" value="KRX27267.1"/>
    <property type="molecule type" value="Genomic_DNA"/>
</dbReference>
<evidence type="ECO:0000313" key="2">
    <source>
        <dbReference type="Proteomes" id="UP000054630"/>
    </source>
</evidence>
<proteinExistence type="predicted"/>
<accession>A0A0V0SLI9</accession>
<evidence type="ECO:0000313" key="1">
    <source>
        <dbReference type="EMBL" id="KRX27267.1"/>
    </source>
</evidence>
<keyword evidence="2" id="KW-1185">Reference proteome</keyword>
<protein>
    <submittedName>
        <fullName evidence="1">Uncharacterized protein</fullName>
    </submittedName>
</protein>
<dbReference type="AlphaFoldDB" id="A0A0V0SLI9"/>
<dbReference type="Proteomes" id="UP000054630">
    <property type="component" value="Unassembled WGS sequence"/>
</dbReference>
<sequence length="77" mass="8875">MLTILTGFIISNIIVIKLRITSPNIYLVHRHPQGLALIRFKSGKSESLQFTAAKHLLNMQHRQMVEQFFTLSNLLKN</sequence>
<comment type="caution">
    <text evidence="1">The sequence shown here is derived from an EMBL/GenBank/DDBJ whole genome shotgun (WGS) entry which is preliminary data.</text>
</comment>
<gene>
    <name evidence="1" type="ORF">T07_15283</name>
</gene>